<dbReference type="AlphaFoldDB" id="A0AA39ZEB9"/>
<sequence length="914" mass="102487">MRLVNTRSKRLERLYSDPTEPYATLSHTWGREEDELSFQDMQALDKCDVGRRAKLDRSCEQACKDGINYIWIDTCCIDKTSTVELSEAINSMFRWYQNSTVCYAYLSDVTTGGQDEIRESRWFTRGWTLQELLAPRKVTFFNSTWAELGTKSTLRVIETTTGIPHHILTGIANLQTCSVAQRMSWASKRTTTRPEDLAYCLLGIFDVMITPIYGEGLQRAFGRLQEAIMKQIADDSILAWSLDITKGREARLERALSALPGSVLASSPADFEHCGDIIPRPPSLSGLETHIRAFDIFGGTMPITICLSDPLVSRTSGPRRRHGSELDPSEHPSRHLVYGYLTCGLEGRPSFLTAIPLVSCHDETSKTGGKEVYNRPHGLHTISIPKPRYIAPAKAIWIRNDRPGDLVPSHDKSYWIYLPPKQYPWNAVLDEVYPPSCFERDMAMIKTPRPHEFAAYGDTDETLLLARFSYTLETAGSFILVLRFFRESVTGKKEPWPYLYFDDQYSPTPLSSISKLWKSLLFTSTHEIIPAQEPLFGLAASVTKQTIDRHCLWVMDLSSVPANDPTGDFHRPDWPNISDQITLRNECYTLVQRVFEGEKLLHQYRLKTGDIMKCDAEMDGTVAELERVSSEIAALKVRAESIQYRLDRQAAYRSSLRGLTQTLSLNMETMCAAIVEAEDSEYVKRVWPRTAKSDKNSRVSVTEMIKGVEHDGVMAHILDRDPARLGDKLGGETPRSLGSTKELTLLMYAAATGNPEMVYRVLRYDSDTVARDSTGSTAKDWAERSGLHGFETICADWKRGDLEAIEKTIVAFRQQSSKLKRRSSFSVVPIPAYNSSRSIPLPAPGSSPPSPTSSSKLDVSTVSQQPLPSGPWLPPTESLFNNCSARSSASREGSRGSGPAVELGEQNRKPRRSN</sequence>
<dbReference type="PANTHER" id="PTHR10622">
    <property type="entry name" value="HET DOMAIN-CONTAINING PROTEIN"/>
    <property type="match status" value="1"/>
</dbReference>
<feature type="region of interest" description="Disordered" evidence="1">
    <location>
        <begin position="836"/>
        <end position="914"/>
    </location>
</feature>
<keyword evidence="5" id="KW-1185">Reference proteome</keyword>
<dbReference type="InterPro" id="IPR010730">
    <property type="entry name" value="HET"/>
</dbReference>
<dbReference type="PANTHER" id="PTHR10622:SF10">
    <property type="entry name" value="HET DOMAIN-CONTAINING PROTEIN"/>
    <property type="match status" value="1"/>
</dbReference>
<name>A0AA39ZEB9_9PEZI</name>
<evidence type="ECO:0000259" key="3">
    <source>
        <dbReference type="Pfam" id="PF26640"/>
    </source>
</evidence>
<evidence type="ECO:0000313" key="5">
    <source>
        <dbReference type="Proteomes" id="UP001174997"/>
    </source>
</evidence>
<dbReference type="Gene3D" id="1.25.40.20">
    <property type="entry name" value="Ankyrin repeat-containing domain"/>
    <property type="match status" value="1"/>
</dbReference>
<dbReference type="InterPro" id="IPR058525">
    <property type="entry name" value="DUF8212"/>
</dbReference>
<evidence type="ECO:0000259" key="2">
    <source>
        <dbReference type="Pfam" id="PF06985"/>
    </source>
</evidence>
<comment type="caution">
    <text evidence="4">The sequence shown here is derived from an EMBL/GenBank/DDBJ whole genome shotgun (WGS) entry which is preliminary data.</text>
</comment>
<feature type="domain" description="DUF8212" evidence="3">
    <location>
        <begin position="219"/>
        <end position="278"/>
    </location>
</feature>
<evidence type="ECO:0000256" key="1">
    <source>
        <dbReference type="SAM" id="MobiDB-lite"/>
    </source>
</evidence>
<dbReference type="Pfam" id="PF06985">
    <property type="entry name" value="HET"/>
    <property type="match status" value="1"/>
</dbReference>
<feature type="compositionally biased region" description="Pro residues" evidence="1">
    <location>
        <begin position="841"/>
        <end position="851"/>
    </location>
</feature>
<evidence type="ECO:0000313" key="4">
    <source>
        <dbReference type="EMBL" id="KAK0669217.1"/>
    </source>
</evidence>
<protein>
    <recommendedName>
        <fullName evidence="6">Heterokaryon incompatibility domain-containing protein</fullName>
    </recommendedName>
</protein>
<evidence type="ECO:0008006" key="6">
    <source>
        <dbReference type="Google" id="ProtNLM"/>
    </source>
</evidence>
<feature type="domain" description="Heterokaryon incompatibility" evidence="2">
    <location>
        <begin position="22"/>
        <end position="109"/>
    </location>
</feature>
<dbReference type="Proteomes" id="UP001174997">
    <property type="component" value="Unassembled WGS sequence"/>
</dbReference>
<proteinExistence type="predicted"/>
<dbReference type="SUPFAM" id="SSF48403">
    <property type="entry name" value="Ankyrin repeat"/>
    <property type="match status" value="1"/>
</dbReference>
<dbReference type="Pfam" id="PF26640">
    <property type="entry name" value="DUF8212"/>
    <property type="match status" value="1"/>
</dbReference>
<accession>A0AA39ZEB9</accession>
<dbReference type="InterPro" id="IPR036770">
    <property type="entry name" value="Ankyrin_rpt-contain_sf"/>
</dbReference>
<gene>
    <name evidence="4" type="ORF">QBC41DRAFT_112207</name>
</gene>
<organism evidence="4 5">
    <name type="scientific">Cercophora samala</name>
    <dbReference type="NCBI Taxonomy" id="330535"/>
    <lineage>
        <taxon>Eukaryota</taxon>
        <taxon>Fungi</taxon>
        <taxon>Dikarya</taxon>
        <taxon>Ascomycota</taxon>
        <taxon>Pezizomycotina</taxon>
        <taxon>Sordariomycetes</taxon>
        <taxon>Sordariomycetidae</taxon>
        <taxon>Sordariales</taxon>
        <taxon>Lasiosphaeriaceae</taxon>
        <taxon>Cercophora</taxon>
    </lineage>
</organism>
<dbReference type="EMBL" id="JAULSY010000046">
    <property type="protein sequence ID" value="KAK0669217.1"/>
    <property type="molecule type" value="Genomic_DNA"/>
</dbReference>
<feature type="compositionally biased region" description="Polar residues" evidence="1">
    <location>
        <begin position="856"/>
        <end position="867"/>
    </location>
</feature>
<reference evidence="4" key="1">
    <citation type="submission" date="2023-06" db="EMBL/GenBank/DDBJ databases">
        <title>Genome-scale phylogeny and comparative genomics of the fungal order Sordariales.</title>
        <authorList>
            <consortium name="Lawrence Berkeley National Laboratory"/>
            <person name="Hensen N."/>
            <person name="Bonometti L."/>
            <person name="Westerberg I."/>
            <person name="Brannstrom I.O."/>
            <person name="Guillou S."/>
            <person name="Cros-Aarteil S."/>
            <person name="Calhoun S."/>
            <person name="Haridas S."/>
            <person name="Kuo A."/>
            <person name="Mondo S."/>
            <person name="Pangilinan J."/>
            <person name="Riley R."/>
            <person name="Labutti K."/>
            <person name="Andreopoulos B."/>
            <person name="Lipzen A."/>
            <person name="Chen C."/>
            <person name="Yanf M."/>
            <person name="Daum C."/>
            <person name="Ng V."/>
            <person name="Clum A."/>
            <person name="Steindorff A."/>
            <person name="Ohm R."/>
            <person name="Martin F."/>
            <person name="Silar P."/>
            <person name="Natvig D."/>
            <person name="Lalanne C."/>
            <person name="Gautier V."/>
            <person name="Ament-Velasquez S.L."/>
            <person name="Kruys A."/>
            <person name="Hutchinson M.I."/>
            <person name="Powell A.J."/>
            <person name="Barry K."/>
            <person name="Miller A.N."/>
            <person name="Grigoriev I.V."/>
            <person name="Debuchy R."/>
            <person name="Gladieux P."/>
            <person name="Thoren M.H."/>
            <person name="Johannesson H."/>
        </authorList>
    </citation>
    <scope>NUCLEOTIDE SEQUENCE</scope>
    <source>
        <strain evidence="4">CBS 307.81</strain>
    </source>
</reference>